<dbReference type="Pfam" id="PF19700">
    <property type="entry name" value="DUF6198"/>
    <property type="match status" value="1"/>
</dbReference>
<comment type="caution">
    <text evidence="1">The sequence shown here is derived from an EMBL/GenBank/DDBJ whole genome shotgun (WGS) entry which is preliminary data.</text>
</comment>
<keyword evidence="1" id="KW-0808">Transferase</keyword>
<gene>
    <name evidence="1" type="ORF">DW740_07995</name>
</gene>
<keyword evidence="1" id="KW-0418">Kinase</keyword>
<protein>
    <submittedName>
        <fullName evidence="1">Cytidylate kinase family protein</fullName>
    </submittedName>
</protein>
<evidence type="ECO:0000313" key="1">
    <source>
        <dbReference type="EMBL" id="RHE40230.1"/>
    </source>
</evidence>
<dbReference type="Gene3D" id="3.40.50.300">
    <property type="entry name" value="P-loop containing nucleotide triphosphate hydrolases"/>
    <property type="match status" value="1"/>
</dbReference>
<dbReference type="InterPro" id="IPR027417">
    <property type="entry name" value="P-loop_NTPase"/>
</dbReference>
<organism evidence="1 2">
    <name type="scientific">Blautia obeum</name>
    <dbReference type="NCBI Taxonomy" id="40520"/>
    <lineage>
        <taxon>Bacteria</taxon>
        <taxon>Bacillati</taxon>
        <taxon>Bacillota</taxon>
        <taxon>Clostridia</taxon>
        <taxon>Lachnospirales</taxon>
        <taxon>Lachnospiraceae</taxon>
        <taxon>Blautia</taxon>
    </lineage>
</organism>
<evidence type="ECO:0000313" key="2">
    <source>
        <dbReference type="Proteomes" id="UP000283745"/>
    </source>
</evidence>
<dbReference type="AlphaFoldDB" id="A0A414J6X8"/>
<name>A0A414J6X8_9FIRM</name>
<dbReference type="EMBL" id="QSKF01000005">
    <property type="protein sequence ID" value="RHE40230.1"/>
    <property type="molecule type" value="Genomic_DNA"/>
</dbReference>
<sequence>MNKLKRYVIFLIGLFVNSLGVSLITKASLGTSPISSIPYVLSLSFPFTLGNFTIFFSIFLILLQLLILRKNFKLEHVLQIPVSIIFGYFIDLTMLLFAWVNPQVYIMKIIYLLIGCLILGFGVYMEVLADVVMLPGESFVRAIVLTWKTNFGTTKICFDVSMSVIAAILSFVFTGRLNGVREGTIIAALLVGFIARVAGKKLAFVKPMLFPEEYAGENAESTDKVQADSKSVHAAQRNVILIGRQFGSGGHDIGKALAEKLGYAFYDQEIIEMTAGTTGYTPEFIQKNEEMMTSSFLYDLVNQMYMYAQADEEAPKDKIYEAESKVVKELAEKGNCVIVGRCSDYVLRDNRNCLRVFFSAPMENRMKRVMERRHLSEKDARQKIQKEDKWRADNYRYYTGRIWGAAGNFDLTVNTALGEDYIEMCIREAMKR</sequence>
<accession>A0A414J6X8</accession>
<dbReference type="PANTHER" id="PTHR40078">
    <property type="entry name" value="INTEGRAL MEMBRANE PROTEIN-RELATED"/>
    <property type="match status" value="1"/>
</dbReference>
<dbReference type="SUPFAM" id="SSF52540">
    <property type="entry name" value="P-loop containing nucleoside triphosphate hydrolases"/>
    <property type="match status" value="1"/>
</dbReference>
<dbReference type="InterPro" id="IPR038750">
    <property type="entry name" value="YczE/YyaS-like"/>
</dbReference>
<dbReference type="Pfam" id="PF13189">
    <property type="entry name" value="Cytidylate_kin2"/>
    <property type="match status" value="1"/>
</dbReference>
<dbReference type="RefSeq" id="WP_118039055.1">
    <property type="nucleotide sequence ID" value="NZ_CABJFK010000005.1"/>
</dbReference>
<dbReference type="Proteomes" id="UP000283745">
    <property type="component" value="Unassembled WGS sequence"/>
</dbReference>
<dbReference type="GO" id="GO:0016301">
    <property type="term" value="F:kinase activity"/>
    <property type="evidence" value="ECO:0007669"/>
    <property type="project" value="UniProtKB-KW"/>
</dbReference>
<proteinExistence type="predicted"/>
<dbReference type="PANTHER" id="PTHR40078:SF1">
    <property type="entry name" value="INTEGRAL MEMBRANE PROTEIN"/>
    <property type="match status" value="1"/>
</dbReference>
<reference evidence="1 2" key="1">
    <citation type="submission" date="2018-08" db="EMBL/GenBank/DDBJ databases">
        <title>A genome reference for cultivated species of the human gut microbiota.</title>
        <authorList>
            <person name="Zou Y."/>
            <person name="Xue W."/>
            <person name="Luo G."/>
        </authorList>
    </citation>
    <scope>NUCLEOTIDE SEQUENCE [LARGE SCALE GENOMIC DNA]</scope>
    <source>
        <strain evidence="1 2">AM28-23</strain>
    </source>
</reference>